<name>A0A1N6KEC5_9BACT</name>
<protein>
    <submittedName>
        <fullName evidence="1">Uncharacterized protein</fullName>
    </submittedName>
</protein>
<dbReference type="Proteomes" id="UP000185003">
    <property type="component" value="Unassembled WGS sequence"/>
</dbReference>
<dbReference type="AlphaFoldDB" id="A0A1N6KEC5"/>
<organism evidence="1 2">
    <name type="scientific">Chitinophaga niabensis</name>
    <dbReference type="NCBI Taxonomy" id="536979"/>
    <lineage>
        <taxon>Bacteria</taxon>
        <taxon>Pseudomonadati</taxon>
        <taxon>Bacteroidota</taxon>
        <taxon>Chitinophagia</taxon>
        <taxon>Chitinophagales</taxon>
        <taxon>Chitinophagaceae</taxon>
        <taxon>Chitinophaga</taxon>
    </lineage>
</organism>
<proteinExistence type="predicted"/>
<keyword evidence="2" id="KW-1185">Reference proteome</keyword>
<accession>A0A1N6KEC5</accession>
<evidence type="ECO:0000313" key="1">
    <source>
        <dbReference type="EMBL" id="SIO54934.1"/>
    </source>
</evidence>
<gene>
    <name evidence="1" type="ORF">SAMN04488055_5695</name>
</gene>
<evidence type="ECO:0000313" key="2">
    <source>
        <dbReference type="Proteomes" id="UP000185003"/>
    </source>
</evidence>
<sequence>MGLKRFSVRIFNNSNKKAPDPGAFLNNFILVIIRK</sequence>
<dbReference type="EMBL" id="FSRA01000002">
    <property type="protein sequence ID" value="SIO54934.1"/>
    <property type="molecule type" value="Genomic_DNA"/>
</dbReference>
<reference evidence="1 2" key="1">
    <citation type="submission" date="2016-11" db="EMBL/GenBank/DDBJ databases">
        <authorList>
            <person name="Jaros S."/>
            <person name="Januszkiewicz K."/>
            <person name="Wedrychowicz H."/>
        </authorList>
    </citation>
    <scope>NUCLEOTIDE SEQUENCE [LARGE SCALE GENOMIC DNA]</scope>
    <source>
        <strain evidence="1 2">DSM 24787</strain>
    </source>
</reference>